<keyword evidence="3" id="KW-0645">Protease</keyword>
<keyword evidence="7" id="KW-0472">Membrane</keyword>
<dbReference type="PANTHER" id="PTHR43066">
    <property type="entry name" value="RHOMBOID-RELATED PROTEIN"/>
    <property type="match status" value="1"/>
</dbReference>
<evidence type="ECO:0000256" key="7">
    <source>
        <dbReference type="ARBA" id="ARBA00023136"/>
    </source>
</evidence>
<evidence type="ECO:0000256" key="6">
    <source>
        <dbReference type="ARBA" id="ARBA00022989"/>
    </source>
</evidence>
<dbReference type="Pfam" id="PF01694">
    <property type="entry name" value="Rhomboid"/>
    <property type="match status" value="1"/>
</dbReference>
<dbReference type="GO" id="GO:0004252">
    <property type="term" value="F:serine-type endopeptidase activity"/>
    <property type="evidence" value="ECO:0007669"/>
    <property type="project" value="InterPro"/>
</dbReference>
<evidence type="ECO:0000313" key="9">
    <source>
        <dbReference type="EMBL" id="TGZ75669.1"/>
    </source>
</evidence>
<evidence type="ECO:0000256" key="4">
    <source>
        <dbReference type="ARBA" id="ARBA00022692"/>
    </source>
</evidence>
<dbReference type="OrthoDB" id="668654at2759"/>
<comment type="caution">
    <text evidence="9">The sequence shown here is derived from an EMBL/GenBank/DDBJ whole genome shotgun (WGS) entry which is preliminary data.</text>
</comment>
<dbReference type="InterPro" id="IPR035952">
    <property type="entry name" value="Rhomboid-like_sf"/>
</dbReference>
<dbReference type="EMBL" id="SJOL01000430">
    <property type="protein sequence ID" value="TGZ75669.1"/>
    <property type="molecule type" value="Genomic_DNA"/>
</dbReference>
<evidence type="ECO:0000256" key="5">
    <source>
        <dbReference type="ARBA" id="ARBA00022801"/>
    </source>
</evidence>
<keyword evidence="6" id="KW-1133">Transmembrane helix</keyword>
<evidence type="ECO:0000256" key="3">
    <source>
        <dbReference type="ARBA" id="ARBA00022670"/>
    </source>
</evidence>
<name>A0A4S2MKP0_OPIFE</name>
<organism evidence="9 10">
    <name type="scientific">Opisthorchis felineus</name>
    <dbReference type="NCBI Taxonomy" id="147828"/>
    <lineage>
        <taxon>Eukaryota</taxon>
        <taxon>Metazoa</taxon>
        <taxon>Spiralia</taxon>
        <taxon>Lophotrochozoa</taxon>
        <taxon>Platyhelminthes</taxon>
        <taxon>Trematoda</taxon>
        <taxon>Digenea</taxon>
        <taxon>Opisthorchiida</taxon>
        <taxon>Opisthorchiata</taxon>
        <taxon>Opisthorchiidae</taxon>
        <taxon>Opisthorchis</taxon>
    </lineage>
</organism>
<comment type="subcellular location">
    <subcellularLocation>
        <location evidence="1">Membrane</location>
        <topology evidence="1">Multi-pass membrane protein</topology>
    </subcellularLocation>
</comment>
<keyword evidence="10" id="KW-1185">Reference proteome</keyword>
<accession>A0A4S2MKP0</accession>
<comment type="similarity">
    <text evidence="2">Belongs to the peptidase S54 family.</text>
</comment>
<protein>
    <recommendedName>
        <fullName evidence="8">Peptidase S54 rhomboid domain-containing protein</fullName>
    </recommendedName>
</protein>
<evidence type="ECO:0000256" key="2">
    <source>
        <dbReference type="ARBA" id="ARBA00009045"/>
    </source>
</evidence>
<evidence type="ECO:0000256" key="1">
    <source>
        <dbReference type="ARBA" id="ARBA00004141"/>
    </source>
</evidence>
<reference evidence="9 10" key="1">
    <citation type="journal article" date="2019" name="BMC Genomics">
        <title>New insights from Opisthorchis felineus genome: update on genomics of the epidemiologically important liver flukes.</title>
        <authorList>
            <person name="Ershov N.I."/>
            <person name="Mordvinov V.A."/>
            <person name="Prokhortchouk E.B."/>
            <person name="Pakharukova M.Y."/>
            <person name="Gunbin K.V."/>
            <person name="Ustyantsev K."/>
            <person name="Genaev M.A."/>
            <person name="Blinov A.G."/>
            <person name="Mazur A."/>
            <person name="Boulygina E."/>
            <person name="Tsygankova S."/>
            <person name="Khrameeva E."/>
            <person name="Chekanov N."/>
            <person name="Fan G."/>
            <person name="Xiao A."/>
            <person name="Zhang H."/>
            <person name="Xu X."/>
            <person name="Yang H."/>
            <person name="Solovyev V."/>
            <person name="Lee S.M."/>
            <person name="Liu X."/>
            <person name="Afonnikov D.A."/>
            <person name="Skryabin K.G."/>
        </authorList>
    </citation>
    <scope>NUCLEOTIDE SEQUENCE [LARGE SCALE GENOMIC DNA]</scope>
    <source>
        <strain evidence="9">AK-0245</strain>
        <tissue evidence="9">Whole organism</tissue>
    </source>
</reference>
<dbReference type="GO" id="GO:0016020">
    <property type="term" value="C:membrane"/>
    <property type="evidence" value="ECO:0007669"/>
    <property type="project" value="UniProtKB-SubCell"/>
</dbReference>
<gene>
    <name evidence="9" type="ORF">CRM22_000237</name>
</gene>
<dbReference type="AlphaFoldDB" id="A0A4S2MKP0"/>
<proteinExistence type="inferred from homology"/>
<dbReference type="Gene3D" id="1.20.1540.10">
    <property type="entry name" value="Rhomboid-like"/>
    <property type="match status" value="1"/>
</dbReference>
<evidence type="ECO:0000259" key="8">
    <source>
        <dbReference type="Pfam" id="PF01694"/>
    </source>
</evidence>
<dbReference type="STRING" id="147828.A0A4S2MKP0"/>
<sequence>MNNGSNHIHRLYNLNLSHRGIAICLLVVQVLRIPIGALLRSPMCCLVTMVFVFIELSVIIKAPAEFCSSIHTLVLDGRWQNLIMSHFCHLNEWHMYHNLTGFVRHAVWVEVLVGWRSSLVVFIHLMVRSQILHLFINHLLYILTEDEAYSKDCFIGISGLVFAINVLSNLSVKGAWEFQLTTGRVFRIPKAAIAWCDLFLIQFPVPTSSLVGHLAGVLAGLSYQSTFFKRYGPIQQDMEIRESD</sequence>
<evidence type="ECO:0000313" key="10">
    <source>
        <dbReference type="Proteomes" id="UP000308267"/>
    </source>
</evidence>
<dbReference type="PANTHER" id="PTHR43066:SF1">
    <property type="entry name" value="RHOMBOID PROTEIN 2"/>
    <property type="match status" value="1"/>
</dbReference>
<dbReference type="InterPro" id="IPR022764">
    <property type="entry name" value="Peptidase_S54_rhomboid_dom"/>
</dbReference>
<dbReference type="Proteomes" id="UP000308267">
    <property type="component" value="Unassembled WGS sequence"/>
</dbReference>
<feature type="domain" description="Peptidase S54 rhomboid" evidence="8">
    <location>
        <begin position="77"/>
        <end position="229"/>
    </location>
</feature>
<dbReference type="SUPFAM" id="SSF144091">
    <property type="entry name" value="Rhomboid-like"/>
    <property type="match status" value="1"/>
</dbReference>
<dbReference type="GO" id="GO:0006508">
    <property type="term" value="P:proteolysis"/>
    <property type="evidence" value="ECO:0007669"/>
    <property type="project" value="UniProtKB-KW"/>
</dbReference>
<keyword evidence="4" id="KW-0812">Transmembrane</keyword>
<keyword evidence="5" id="KW-0378">Hydrolase</keyword>